<dbReference type="InterPro" id="IPR012545">
    <property type="entry name" value="DUF1697"/>
</dbReference>
<dbReference type="KEGG" id="cgh:CGC50_09305"/>
<dbReference type="Proteomes" id="UP000217250">
    <property type="component" value="Chromosome"/>
</dbReference>
<evidence type="ECO:0000313" key="1">
    <source>
        <dbReference type="EMBL" id="ATA87336.1"/>
    </source>
</evidence>
<dbReference type="RefSeq" id="WP_095910609.1">
    <property type="nucleotide sequence ID" value="NZ_CAUPZR010000008.1"/>
</dbReference>
<reference evidence="3" key="2">
    <citation type="submission" date="2017-06" db="EMBL/GenBank/DDBJ databases">
        <title>Capnocytophaga spp. assemblies.</title>
        <authorList>
            <person name="Gulvik C.A."/>
        </authorList>
    </citation>
    <scope>NUCLEOTIDE SEQUENCE [LARGE SCALE GENOMIC DNA]</scope>
    <source>
        <strain evidence="3">H1496</strain>
    </source>
</reference>
<evidence type="ECO:0000313" key="2">
    <source>
        <dbReference type="EMBL" id="MEB3040252.1"/>
    </source>
</evidence>
<proteinExistence type="predicted"/>
<dbReference type="OrthoDB" id="9806494at2"/>
<sequence length="187" mass="21322">MKTKDKKPYIALLRGVMPTGKNRIPKMAELQELLSSEFEGVRTYIQSGNIVFLSDKIRNEIAPKVSQLIKEHIGPDLPTVVATRKEVQEMLDMNPFIGENYDIARVFFTLTNSVLAPDLVEKLKKETFDGEELAIVGDKIYLYLPKDASRSKLNNNYVEKRLKIVATTRNFNTLSKLITMVDELTKE</sequence>
<evidence type="ECO:0000313" key="4">
    <source>
        <dbReference type="Proteomes" id="UP001324270"/>
    </source>
</evidence>
<dbReference type="GeneID" id="84808749"/>
<accession>A0A250FTK8</accession>
<keyword evidence="4" id="KW-1185">Reference proteome</keyword>
<reference evidence="1" key="1">
    <citation type="journal article" date="2017" name="Genome Announc.">
        <title>Twelve Complete Reference Genomes of Clinical Isolates in the Capnocytophaga Genus.</title>
        <authorList>
            <person name="Villarma A."/>
            <person name="Gulvik C.A."/>
            <person name="Rowe L.A."/>
            <person name="Sheth M."/>
            <person name="Juieng P."/>
            <person name="Nicholson A.C."/>
            <person name="Loparev V.N."/>
            <person name="McQuiston J.R."/>
        </authorList>
    </citation>
    <scope>NUCLEOTIDE SEQUENCE</scope>
    <source>
        <strain evidence="1">H1496</strain>
    </source>
</reference>
<dbReference type="SUPFAM" id="SSF160379">
    <property type="entry name" value="SP0830-like"/>
    <property type="match status" value="1"/>
</dbReference>
<dbReference type="EMBL" id="JAYKBV010000006">
    <property type="protein sequence ID" value="MEB3040252.1"/>
    <property type="molecule type" value="Genomic_DNA"/>
</dbReference>
<dbReference type="Pfam" id="PF08002">
    <property type="entry name" value="DUF1697"/>
    <property type="match status" value="1"/>
</dbReference>
<dbReference type="PANTHER" id="PTHR36439:SF1">
    <property type="entry name" value="DUF1697 DOMAIN-CONTAINING PROTEIN"/>
    <property type="match status" value="1"/>
</dbReference>
<organism evidence="1 3">
    <name type="scientific">Capnocytophaga gingivalis</name>
    <dbReference type="NCBI Taxonomy" id="1017"/>
    <lineage>
        <taxon>Bacteria</taxon>
        <taxon>Pseudomonadati</taxon>
        <taxon>Bacteroidota</taxon>
        <taxon>Flavobacteriia</taxon>
        <taxon>Flavobacteriales</taxon>
        <taxon>Flavobacteriaceae</taxon>
        <taxon>Capnocytophaga</taxon>
    </lineage>
</organism>
<gene>
    <name evidence="1" type="ORF">CGC50_09305</name>
    <name evidence="2" type="ORF">VJJ49_06030</name>
</gene>
<dbReference type="EMBL" id="CP022386">
    <property type="protein sequence ID" value="ATA87336.1"/>
    <property type="molecule type" value="Genomic_DNA"/>
</dbReference>
<reference evidence="2 4" key="3">
    <citation type="submission" date="2023-12" db="EMBL/GenBank/DDBJ databases">
        <title>Genomic sequences of Capnocytophaga and Parvimonas strains.</title>
        <authorList>
            <person name="Watt R.M."/>
            <person name="Wang M."/>
            <person name="Yang T."/>
            <person name="Tong W.M."/>
        </authorList>
    </citation>
    <scope>NUCLEOTIDE SEQUENCE [LARGE SCALE GENOMIC DNA]</scope>
    <source>
        <strain evidence="2 4">CCUG 13156</strain>
    </source>
</reference>
<dbReference type="PIRSF" id="PIRSF008502">
    <property type="entry name" value="UCP008502"/>
    <property type="match status" value="1"/>
</dbReference>
<dbReference type="Gene3D" id="3.30.70.1280">
    <property type="entry name" value="SP0830-like domains"/>
    <property type="match status" value="1"/>
</dbReference>
<protein>
    <submittedName>
        <fullName evidence="2">DUF1697 domain-containing protein</fullName>
    </submittedName>
</protein>
<dbReference type="Proteomes" id="UP001324270">
    <property type="component" value="Unassembled WGS sequence"/>
</dbReference>
<dbReference type="AlphaFoldDB" id="A0A250FTK8"/>
<evidence type="ECO:0000313" key="3">
    <source>
        <dbReference type="Proteomes" id="UP000217250"/>
    </source>
</evidence>
<name>A0A250FTK8_9FLAO</name>
<dbReference type="PANTHER" id="PTHR36439">
    <property type="entry name" value="BLL4334 PROTEIN"/>
    <property type="match status" value="1"/>
</dbReference>